<dbReference type="CDD" id="cd12148">
    <property type="entry name" value="fungal_TF_MHR"/>
    <property type="match status" value="1"/>
</dbReference>
<feature type="compositionally biased region" description="Polar residues" evidence="6">
    <location>
        <begin position="57"/>
        <end position="78"/>
    </location>
</feature>
<dbReference type="PANTHER" id="PTHR31668">
    <property type="entry name" value="GLUCOSE TRANSPORT TRANSCRIPTION REGULATOR RGT1-RELATED-RELATED"/>
    <property type="match status" value="1"/>
</dbReference>
<dbReference type="GO" id="GO:0003677">
    <property type="term" value="F:DNA binding"/>
    <property type="evidence" value="ECO:0007669"/>
    <property type="project" value="UniProtKB-KW"/>
</dbReference>
<dbReference type="SMART" id="SM00906">
    <property type="entry name" value="Fungal_trans"/>
    <property type="match status" value="1"/>
</dbReference>
<evidence type="ECO:0000256" key="4">
    <source>
        <dbReference type="ARBA" id="ARBA00023163"/>
    </source>
</evidence>
<dbReference type="InterPro" id="IPR036864">
    <property type="entry name" value="Zn2-C6_fun-type_DNA-bd_sf"/>
</dbReference>
<dbReference type="GeneID" id="36542429"/>
<dbReference type="RefSeq" id="XP_024695227.1">
    <property type="nucleotide sequence ID" value="XM_024834905.1"/>
</dbReference>
<proteinExistence type="predicted"/>
<dbReference type="Pfam" id="PF00172">
    <property type="entry name" value="Zn_clus"/>
    <property type="match status" value="1"/>
</dbReference>
<dbReference type="GO" id="GO:0005634">
    <property type="term" value="C:nucleus"/>
    <property type="evidence" value="ECO:0007669"/>
    <property type="project" value="TreeGrafter"/>
</dbReference>
<dbReference type="EMBL" id="MSFM01000003">
    <property type="protein sequence ID" value="PKY06633.1"/>
    <property type="molecule type" value="Genomic_DNA"/>
</dbReference>
<dbReference type="OrthoDB" id="1924787at2759"/>
<dbReference type="GO" id="GO:0006351">
    <property type="term" value="P:DNA-templated transcription"/>
    <property type="evidence" value="ECO:0007669"/>
    <property type="project" value="InterPro"/>
</dbReference>
<dbReference type="AlphaFoldDB" id="A0A2I1D9S3"/>
<evidence type="ECO:0000259" key="7">
    <source>
        <dbReference type="PROSITE" id="PS50048"/>
    </source>
</evidence>
<keyword evidence="9" id="KW-1185">Reference proteome</keyword>
<protein>
    <submittedName>
        <fullName evidence="8">Fungal-specific transcription factor domain protein</fullName>
    </submittedName>
</protein>
<dbReference type="PANTHER" id="PTHR31668:SF4">
    <property type="entry name" value="TRANSCRIPTIONAL ACTIVATOR PROTEIN DAL81"/>
    <property type="match status" value="1"/>
</dbReference>
<feature type="region of interest" description="Disordered" evidence="6">
    <location>
        <begin position="39"/>
        <end position="113"/>
    </location>
</feature>
<keyword evidence="3" id="KW-0238">DNA-binding</keyword>
<evidence type="ECO:0000256" key="1">
    <source>
        <dbReference type="ARBA" id="ARBA00022723"/>
    </source>
</evidence>
<keyword evidence="5" id="KW-0539">Nucleus</keyword>
<dbReference type="PROSITE" id="PS00463">
    <property type="entry name" value="ZN2_CY6_FUNGAL_1"/>
    <property type="match status" value="1"/>
</dbReference>
<dbReference type="GO" id="GO:0001080">
    <property type="term" value="P:nitrogen catabolite activation of transcription from RNA polymerase II promoter"/>
    <property type="evidence" value="ECO:0007669"/>
    <property type="project" value="TreeGrafter"/>
</dbReference>
<name>A0A2I1D9S3_ASPC2</name>
<organism evidence="8 9">
    <name type="scientific">Aspergillus campestris (strain IBT 28561)</name>
    <dbReference type="NCBI Taxonomy" id="1392248"/>
    <lineage>
        <taxon>Eukaryota</taxon>
        <taxon>Fungi</taxon>
        <taxon>Dikarya</taxon>
        <taxon>Ascomycota</taxon>
        <taxon>Pezizomycotina</taxon>
        <taxon>Eurotiomycetes</taxon>
        <taxon>Eurotiomycetidae</taxon>
        <taxon>Eurotiales</taxon>
        <taxon>Aspergillaceae</taxon>
        <taxon>Aspergillus</taxon>
        <taxon>Aspergillus subgen. Circumdati</taxon>
    </lineage>
</organism>
<dbReference type="InterPro" id="IPR050797">
    <property type="entry name" value="Carb_Metab_Trans_Reg"/>
</dbReference>
<dbReference type="InterPro" id="IPR007219">
    <property type="entry name" value="XnlR_reg_dom"/>
</dbReference>
<accession>A0A2I1D9S3</accession>
<dbReference type="GO" id="GO:0000981">
    <property type="term" value="F:DNA-binding transcription factor activity, RNA polymerase II-specific"/>
    <property type="evidence" value="ECO:0007669"/>
    <property type="project" value="InterPro"/>
</dbReference>
<evidence type="ECO:0000256" key="3">
    <source>
        <dbReference type="ARBA" id="ARBA00023125"/>
    </source>
</evidence>
<dbReference type="CDD" id="cd00067">
    <property type="entry name" value="GAL4"/>
    <property type="match status" value="1"/>
</dbReference>
<dbReference type="InterPro" id="IPR001138">
    <property type="entry name" value="Zn2Cys6_DnaBD"/>
</dbReference>
<dbReference type="Pfam" id="PF04082">
    <property type="entry name" value="Fungal_trans"/>
    <property type="match status" value="1"/>
</dbReference>
<dbReference type="Proteomes" id="UP000234254">
    <property type="component" value="Unassembled WGS sequence"/>
</dbReference>
<reference evidence="8" key="1">
    <citation type="submission" date="2016-12" db="EMBL/GenBank/DDBJ databases">
        <title>The genomes of Aspergillus section Nigri reveals drivers in fungal speciation.</title>
        <authorList>
            <consortium name="DOE Joint Genome Institute"/>
            <person name="Vesth T.C."/>
            <person name="Nybo J."/>
            <person name="Theobald S."/>
            <person name="Brandl J."/>
            <person name="Frisvad J.C."/>
            <person name="Nielsen K.F."/>
            <person name="Lyhne E.K."/>
            <person name="Kogle M.E."/>
            <person name="Kuo A."/>
            <person name="Riley R."/>
            <person name="Clum A."/>
            <person name="Nolan M."/>
            <person name="Lipzen A."/>
            <person name="Salamov A."/>
            <person name="Henrissat B."/>
            <person name="Wiebenga A."/>
            <person name="De vries R.P."/>
            <person name="Grigoriev I.V."/>
            <person name="Mortensen U.H."/>
            <person name="Andersen M.R."/>
            <person name="Baker S.E."/>
        </authorList>
    </citation>
    <scope>NUCLEOTIDE SEQUENCE</scope>
    <source>
        <strain evidence="8">IBT 28561</strain>
    </source>
</reference>
<feature type="compositionally biased region" description="Pro residues" evidence="6">
    <location>
        <begin position="100"/>
        <end position="111"/>
    </location>
</feature>
<feature type="domain" description="Zn(2)-C6 fungal-type" evidence="7">
    <location>
        <begin position="13"/>
        <end position="44"/>
    </location>
</feature>
<evidence type="ECO:0000256" key="6">
    <source>
        <dbReference type="SAM" id="MobiDB-lite"/>
    </source>
</evidence>
<comment type="caution">
    <text evidence="8">The sequence shown here is derived from an EMBL/GenBank/DDBJ whole genome shotgun (WGS) entry which is preliminary data.</text>
</comment>
<evidence type="ECO:0000313" key="8">
    <source>
        <dbReference type="EMBL" id="PKY06633.1"/>
    </source>
</evidence>
<evidence type="ECO:0000256" key="2">
    <source>
        <dbReference type="ARBA" id="ARBA00023015"/>
    </source>
</evidence>
<dbReference type="GO" id="GO:0008270">
    <property type="term" value="F:zinc ion binding"/>
    <property type="evidence" value="ECO:0007669"/>
    <property type="project" value="InterPro"/>
</dbReference>
<keyword evidence="1" id="KW-0479">Metal-binding</keyword>
<dbReference type="SUPFAM" id="SSF57701">
    <property type="entry name" value="Zn2/Cys6 DNA-binding domain"/>
    <property type="match status" value="1"/>
</dbReference>
<keyword evidence="2" id="KW-0805">Transcription regulation</keyword>
<sequence>MSPRPYRSKRHRPCDQCRERKLGCQTEDGLPCLRCRSADLPCSFDLPPPKRLRRGSSLGQTNVRTSSVDSPVSRQRPSSAWEDTPGAEPLPTAATSRAPSPGPGGVNPPRPAFAHLEDLPVASGGSPALSGHMVAGPSVTQFVQSLDQLEGFSAQLFGASAESDPWLLRHCSFDDSGVKGFYKVHFRNAGGVPTYDKIPVHFMIAADDLAATAKRETSCRTAGGATREELNRLVPLDCGQRLVSLFVKYVFPALPLISRSQLGLTPTCSIPEQWALENTPVHLLAAVYAAALPFAGHDDYLCVLHTYNVPPVDRLWRMTYELVAEEIHTPHLSVLQAGLLYLHKPLDEARASTADSPFIWSWVGSLVGLAESLGLHIECRMWGIPTWEKRLRRRLWWAVYAEDKWRSLLLGRPSYIHRGEWDVSELDGADFLYRARGASSSSSAVQPSPDPVPFRYLVDLSRIAEQIYESFYTLRASQFLSERFGASHETGRPLLEKLNEWYSSLPESFRLPNWNKSVSGLAPYPTSIHFAYLILVLYVYRALLRPMARSSSPPLIFDLDEMPTEPTALDLDDTSVLDSIVMPDLESFPAVVELTDHDTGETTLNAAERCASIVINFTRRLTPSDFTGFWYSWSRIGFATVSNFALLLLVQAPNAERALKGKQLVDSWLRVLRCQSVSFPMVRLGLTRLDAIHWVGLEQTFVLPQHVLQVVSSPPGSAAV</sequence>
<dbReference type="VEuPathDB" id="FungiDB:P168DRAFT_265308"/>
<dbReference type="Gene3D" id="4.10.240.10">
    <property type="entry name" value="Zn(2)-C6 fungal-type DNA-binding domain"/>
    <property type="match status" value="1"/>
</dbReference>
<keyword evidence="4" id="KW-0804">Transcription</keyword>
<evidence type="ECO:0000256" key="5">
    <source>
        <dbReference type="ARBA" id="ARBA00023242"/>
    </source>
</evidence>
<dbReference type="SMART" id="SM00066">
    <property type="entry name" value="GAL4"/>
    <property type="match status" value="1"/>
</dbReference>
<gene>
    <name evidence="8" type="ORF">P168DRAFT_265308</name>
</gene>
<evidence type="ECO:0000313" key="9">
    <source>
        <dbReference type="Proteomes" id="UP000234254"/>
    </source>
</evidence>
<dbReference type="PROSITE" id="PS50048">
    <property type="entry name" value="ZN2_CY6_FUNGAL_2"/>
    <property type="match status" value="1"/>
</dbReference>